<dbReference type="RefSeq" id="WP_195343927.1">
    <property type="nucleotide sequence ID" value="NZ_CACRTV010000014.1"/>
</dbReference>
<gene>
    <name evidence="1" type="ORF">CPLFYP93_00443</name>
</gene>
<evidence type="ECO:0000313" key="1">
    <source>
        <dbReference type="EMBL" id="VYT72359.1"/>
    </source>
</evidence>
<reference evidence="1" key="1">
    <citation type="submission" date="2019-11" db="EMBL/GenBank/DDBJ databases">
        <authorList>
            <person name="Feng L."/>
        </authorList>
    </citation>
    <scope>NUCLEOTIDE SEQUENCE</scope>
    <source>
        <strain evidence="1">CParaputrificumLFYP93</strain>
    </source>
</reference>
<name>A0A6N2YZ72_9CLOT</name>
<accession>A0A6N2YZ72</accession>
<protein>
    <submittedName>
        <fullName evidence="1">Uncharacterized protein</fullName>
    </submittedName>
</protein>
<dbReference type="InterPro" id="IPR021477">
    <property type="entry name" value="TVIIS_effector_SACOL2603_fam"/>
</dbReference>
<dbReference type="EMBL" id="CACRTV010000014">
    <property type="protein sequence ID" value="VYT72359.1"/>
    <property type="molecule type" value="Genomic_DNA"/>
</dbReference>
<organism evidence="1">
    <name type="scientific">Clostridium paraputrificum</name>
    <dbReference type="NCBI Taxonomy" id="29363"/>
    <lineage>
        <taxon>Bacteria</taxon>
        <taxon>Bacillati</taxon>
        <taxon>Bacillota</taxon>
        <taxon>Clostridia</taxon>
        <taxon>Eubacteriales</taxon>
        <taxon>Clostridiaceae</taxon>
        <taxon>Clostridium</taxon>
    </lineage>
</organism>
<sequence>MGDIKIDFKEYEKVIRKLEKANERSIENNKGILFAPKNSSIECIDKYSEAIGKIKLILSEYSKLLNKDISNFIEIGKLFAETDENIKNNLKK</sequence>
<dbReference type="AlphaFoldDB" id="A0A6N2YZ72"/>
<proteinExistence type="predicted"/>
<dbReference type="NCBIfam" id="TIGR04197">
    <property type="entry name" value="T7SS_SACOL2603"/>
    <property type="match status" value="1"/>
</dbReference>